<dbReference type="PANTHER" id="PTHR21666">
    <property type="entry name" value="PEPTIDASE-RELATED"/>
    <property type="match status" value="1"/>
</dbReference>
<evidence type="ECO:0000256" key="2">
    <source>
        <dbReference type="SAM" id="SignalP"/>
    </source>
</evidence>
<keyword evidence="1" id="KW-0175">Coiled coil</keyword>
<evidence type="ECO:0000313" key="5">
    <source>
        <dbReference type="Proteomes" id="UP000218944"/>
    </source>
</evidence>
<keyword evidence="2" id="KW-0732">Signal</keyword>
<dbReference type="AlphaFoldDB" id="A0A2A2D772"/>
<proteinExistence type="predicted"/>
<comment type="caution">
    <text evidence="4">The sequence shown here is derived from an EMBL/GenBank/DDBJ whole genome shotgun (WGS) entry which is preliminary data.</text>
</comment>
<evidence type="ECO:0000313" key="4">
    <source>
        <dbReference type="EMBL" id="PAU47172.1"/>
    </source>
</evidence>
<gene>
    <name evidence="4" type="ORF">CK936_20165</name>
</gene>
<dbReference type="Gene3D" id="2.70.70.10">
    <property type="entry name" value="Glucose Permease (Domain IIA)"/>
    <property type="match status" value="1"/>
</dbReference>
<dbReference type="FunFam" id="2.70.70.10:FF:000013">
    <property type="entry name" value="Peptidase family M23"/>
    <property type="match status" value="1"/>
</dbReference>
<dbReference type="PANTHER" id="PTHR21666:SF270">
    <property type="entry name" value="MUREIN HYDROLASE ACTIVATOR ENVC"/>
    <property type="match status" value="1"/>
</dbReference>
<dbReference type="InterPro" id="IPR016047">
    <property type="entry name" value="M23ase_b-sheet_dom"/>
</dbReference>
<dbReference type="InterPro" id="IPR050570">
    <property type="entry name" value="Cell_wall_metabolism_enzyme"/>
</dbReference>
<evidence type="ECO:0000259" key="3">
    <source>
        <dbReference type="Pfam" id="PF01551"/>
    </source>
</evidence>
<dbReference type="Pfam" id="PF01551">
    <property type="entry name" value="Peptidase_M23"/>
    <property type="match status" value="1"/>
</dbReference>
<name>A0A2A2D772_9ACTN</name>
<feature type="chain" id="PRO_5038524443" evidence="2">
    <location>
        <begin position="37"/>
        <end position="381"/>
    </location>
</feature>
<organism evidence="4 5">
    <name type="scientific">Streptomyces albireticuli</name>
    <dbReference type="NCBI Taxonomy" id="1940"/>
    <lineage>
        <taxon>Bacteria</taxon>
        <taxon>Bacillati</taxon>
        <taxon>Actinomycetota</taxon>
        <taxon>Actinomycetes</taxon>
        <taxon>Kitasatosporales</taxon>
        <taxon>Streptomycetaceae</taxon>
        <taxon>Streptomyces</taxon>
    </lineage>
</organism>
<accession>A0A2A2D772</accession>
<feature type="domain" description="M23ase beta-sheet core" evidence="3">
    <location>
        <begin position="273"/>
        <end position="370"/>
    </location>
</feature>
<keyword evidence="5" id="KW-1185">Reference proteome</keyword>
<dbReference type="EMBL" id="NSJV01000394">
    <property type="protein sequence ID" value="PAU47172.1"/>
    <property type="molecule type" value="Genomic_DNA"/>
</dbReference>
<evidence type="ECO:0000256" key="1">
    <source>
        <dbReference type="SAM" id="Coils"/>
    </source>
</evidence>
<dbReference type="Proteomes" id="UP000218944">
    <property type="component" value="Unassembled WGS sequence"/>
</dbReference>
<dbReference type="GO" id="GO:0004222">
    <property type="term" value="F:metalloendopeptidase activity"/>
    <property type="evidence" value="ECO:0007669"/>
    <property type="project" value="TreeGrafter"/>
</dbReference>
<dbReference type="RefSeq" id="WP_095582357.1">
    <property type="nucleotide sequence ID" value="NZ_JAJQQQ010000002.1"/>
</dbReference>
<sequence length="381" mass="40208">MRHTVRANHRTGPRRFGRTGGVVLCTLCAVAAAPLAAPGPPDAGRPPDRSTRVTSEVLRLAEEAAQARQRYERVRRAAKGQRARAEELGRTLRVRGAVRSALRDDAGAAARAQYRTGGFTVGLDGGDGAGGAEEELDDPVELVARQVPAVRRRARLGRMLVEEERTSRRLEAEARSLAVSRSGLDRDGARLGEAIRTVEARLADSRDDLNAVAQAALDSGRCAPVDLAGDRAGPAVERAAARSARPAREWTRPVVSYELSAGFGGVGANWAGGHTGQDFAVPAGTPVRAVGAGTVVAAGCGGPFGISLVVEHENGWYSQYAHLAVPLAEPGRRVRAGQWIGLSGTTGNSTGPHLHFEIRSTPEFGSAVDPVEWLGERGVRL</sequence>
<dbReference type="CDD" id="cd12797">
    <property type="entry name" value="M23_peptidase"/>
    <property type="match status" value="1"/>
</dbReference>
<dbReference type="SUPFAM" id="SSF51261">
    <property type="entry name" value="Duplicated hybrid motif"/>
    <property type="match status" value="1"/>
</dbReference>
<protein>
    <submittedName>
        <fullName evidence="4">Peptidase M23</fullName>
    </submittedName>
</protein>
<reference evidence="4 5" key="1">
    <citation type="submission" date="2017-08" db="EMBL/GenBank/DDBJ databases">
        <title>Genome sequence of Streptomyces albireticuli NRRL B-1670.</title>
        <authorList>
            <person name="Graham D.E."/>
            <person name="Mahan K.M."/>
            <person name="Klingeman D.M."/>
            <person name="Hettich R.L."/>
            <person name="Parry R.J."/>
            <person name="Spain J.C."/>
        </authorList>
    </citation>
    <scope>NUCLEOTIDE SEQUENCE [LARGE SCALE GENOMIC DNA]</scope>
    <source>
        <strain evidence="4 5">NRRL B-1670</strain>
    </source>
</reference>
<feature type="coiled-coil region" evidence="1">
    <location>
        <begin position="57"/>
        <end position="88"/>
    </location>
</feature>
<feature type="signal peptide" evidence="2">
    <location>
        <begin position="1"/>
        <end position="36"/>
    </location>
</feature>
<dbReference type="InterPro" id="IPR011055">
    <property type="entry name" value="Dup_hybrid_motif"/>
</dbReference>